<evidence type="ECO:0000313" key="1">
    <source>
        <dbReference type="EMBL" id="VAW31236.1"/>
    </source>
</evidence>
<feature type="non-terminal residue" evidence="1">
    <location>
        <position position="1"/>
    </location>
</feature>
<gene>
    <name evidence="1" type="ORF">MNBD_CHLOROFLEXI01-5372</name>
</gene>
<organism evidence="1">
    <name type="scientific">hydrothermal vent metagenome</name>
    <dbReference type="NCBI Taxonomy" id="652676"/>
    <lineage>
        <taxon>unclassified sequences</taxon>
        <taxon>metagenomes</taxon>
        <taxon>ecological metagenomes</taxon>
    </lineage>
</organism>
<name>A0A3B0VGP4_9ZZZZ</name>
<protein>
    <submittedName>
        <fullName evidence="1">Uncharacterized protein</fullName>
    </submittedName>
</protein>
<proteinExistence type="predicted"/>
<dbReference type="EMBL" id="UOEU01000185">
    <property type="protein sequence ID" value="VAW31236.1"/>
    <property type="molecule type" value="Genomic_DNA"/>
</dbReference>
<sequence>WYISGVPDARWDNDMLHDLDVVIGMDFEVVDVSSLMIDPNSGQAAQP</sequence>
<accession>A0A3B0VGP4</accession>
<reference evidence="1" key="1">
    <citation type="submission" date="2018-06" db="EMBL/GenBank/DDBJ databases">
        <authorList>
            <person name="Zhirakovskaya E."/>
        </authorList>
    </citation>
    <scope>NUCLEOTIDE SEQUENCE</scope>
</reference>
<dbReference type="AlphaFoldDB" id="A0A3B0VGP4"/>